<evidence type="ECO:0000256" key="1">
    <source>
        <dbReference type="ARBA" id="ARBA00006484"/>
    </source>
</evidence>
<comment type="caution">
    <text evidence="5">The sequence shown here is derived from an EMBL/GenBank/DDBJ whole genome shotgun (WGS) entry which is preliminary data.</text>
</comment>
<dbReference type="Proteomes" id="UP000603865">
    <property type="component" value="Unassembled WGS sequence"/>
</dbReference>
<protein>
    <recommendedName>
        <fullName evidence="4">Ketoreductase domain-containing protein</fullName>
    </recommendedName>
</protein>
<dbReference type="GO" id="GO:0016491">
    <property type="term" value="F:oxidoreductase activity"/>
    <property type="evidence" value="ECO:0007669"/>
    <property type="project" value="UniProtKB-KW"/>
</dbReference>
<dbReference type="PANTHER" id="PTHR44196">
    <property type="entry name" value="DEHYDROGENASE/REDUCTASE SDR FAMILY MEMBER 7B"/>
    <property type="match status" value="1"/>
</dbReference>
<dbReference type="PRINTS" id="PR00080">
    <property type="entry name" value="SDRFAMILY"/>
</dbReference>
<name>A0A918CN68_9DEIO</name>
<evidence type="ECO:0000256" key="2">
    <source>
        <dbReference type="ARBA" id="ARBA00023002"/>
    </source>
</evidence>
<accession>A0A918CN68</accession>
<reference evidence="5" key="1">
    <citation type="journal article" date="2014" name="Int. J. Syst. Evol. Microbiol.">
        <title>Complete genome sequence of Corynebacterium casei LMG S-19264T (=DSM 44701T), isolated from a smear-ripened cheese.</title>
        <authorList>
            <consortium name="US DOE Joint Genome Institute (JGI-PGF)"/>
            <person name="Walter F."/>
            <person name="Albersmeier A."/>
            <person name="Kalinowski J."/>
            <person name="Ruckert C."/>
        </authorList>
    </citation>
    <scope>NUCLEOTIDE SEQUENCE</scope>
    <source>
        <strain evidence="5">JCM 31311</strain>
    </source>
</reference>
<comment type="similarity">
    <text evidence="1 3">Belongs to the short-chain dehydrogenases/reductases (SDR) family.</text>
</comment>
<dbReference type="PANTHER" id="PTHR44196:SF1">
    <property type="entry name" value="DEHYDROGENASE_REDUCTASE SDR FAMILY MEMBER 7B"/>
    <property type="match status" value="1"/>
</dbReference>
<dbReference type="SMART" id="SM00822">
    <property type="entry name" value="PKS_KR"/>
    <property type="match status" value="1"/>
</dbReference>
<dbReference type="InterPro" id="IPR020904">
    <property type="entry name" value="Sc_DH/Rdtase_CS"/>
</dbReference>
<dbReference type="InterPro" id="IPR036291">
    <property type="entry name" value="NAD(P)-bd_dom_sf"/>
</dbReference>
<dbReference type="PRINTS" id="PR00081">
    <property type="entry name" value="GDHRDH"/>
</dbReference>
<dbReference type="FunFam" id="3.40.50.720:FF:000084">
    <property type="entry name" value="Short-chain dehydrogenase reductase"/>
    <property type="match status" value="1"/>
</dbReference>
<dbReference type="InterPro" id="IPR057326">
    <property type="entry name" value="KR_dom"/>
</dbReference>
<gene>
    <name evidence="5" type="ORF">GCM10008957_49920</name>
</gene>
<dbReference type="Pfam" id="PF00106">
    <property type="entry name" value="adh_short"/>
    <property type="match status" value="1"/>
</dbReference>
<reference evidence="5" key="2">
    <citation type="submission" date="2020-09" db="EMBL/GenBank/DDBJ databases">
        <authorList>
            <person name="Sun Q."/>
            <person name="Ohkuma M."/>
        </authorList>
    </citation>
    <scope>NUCLEOTIDE SEQUENCE</scope>
    <source>
        <strain evidence="5">JCM 31311</strain>
    </source>
</reference>
<dbReference type="Gene3D" id="3.40.50.720">
    <property type="entry name" value="NAD(P)-binding Rossmann-like Domain"/>
    <property type="match status" value="1"/>
</dbReference>
<dbReference type="SUPFAM" id="SSF51735">
    <property type="entry name" value="NAD(P)-binding Rossmann-fold domains"/>
    <property type="match status" value="1"/>
</dbReference>
<keyword evidence="6" id="KW-1185">Reference proteome</keyword>
<dbReference type="GO" id="GO:0016020">
    <property type="term" value="C:membrane"/>
    <property type="evidence" value="ECO:0007669"/>
    <property type="project" value="TreeGrafter"/>
</dbReference>
<evidence type="ECO:0000256" key="3">
    <source>
        <dbReference type="RuleBase" id="RU000363"/>
    </source>
</evidence>
<organism evidence="5 6">
    <name type="scientific">Deinococcus ruber</name>
    <dbReference type="NCBI Taxonomy" id="1848197"/>
    <lineage>
        <taxon>Bacteria</taxon>
        <taxon>Thermotogati</taxon>
        <taxon>Deinococcota</taxon>
        <taxon>Deinococci</taxon>
        <taxon>Deinococcales</taxon>
        <taxon>Deinococcaceae</taxon>
        <taxon>Deinococcus</taxon>
    </lineage>
</organism>
<sequence>MWAGVGLLSYALLRRAPSTPLKGKTVVITGASTGIGRATALECAVRGARLVIAARDPADLEQVAQEIRELGAEVLAVPTDVTDRAQVQRLVDAAVRRFGTLDVMFNHAGDMFVDSVEHTQEGRLRELIEVNVMGVLYGVQAALPIMRRQGSGHLVNTSSVEGRIGFPFSGAYAGTKAFVEVLTQSLRQELMHIEHSGIRVTAVLPAAVRTPLFDTAANVKEGGQGAHLVRPVQEASQVGRAVVRALEHYTPVVYPLMPSRGFVLLYDLFPGLADRVHSGLRVDRHVNAMSYPYRGTASDQYPIRPIVEDGKLRG</sequence>
<dbReference type="PROSITE" id="PS00061">
    <property type="entry name" value="ADH_SHORT"/>
    <property type="match status" value="1"/>
</dbReference>
<evidence type="ECO:0000313" key="5">
    <source>
        <dbReference type="EMBL" id="GGR33680.1"/>
    </source>
</evidence>
<dbReference type="EMBL" id="BMQL01000060">
    <property type="protein sequence ID" value="GGR33680.1"/>
    <property type="molecule type" value="Genomic_DNA"/>
</dbReference>
<evidence type="ECO:0000259" key="4">
    <source>
        <dbReference type="SMART" id="SM00822"/>
    </source>
</evidence>
<dbReference type="AlphaFoldDB" id="A0A918CN68"/>
<keyword evidence="2" id="KW-0560">Oxidoreductase</keyword>
<proteinExistence type="inferred from homology"/>
<evidence type="ECO:0000313" key="6">
    <source>
        <dbReference type="Proteomes" id="UP000603865"/>
    </source>
</evidence>
<feature type="domain" description="Ketoreductase" evidence="4">
    <location>
        <begin position="24"/>
        <end position="201"/>
    </location>
</feature>
<dbReference type="InterPro" id="IPR002347">
    <property type="entry name" value="SDR_fam"/>
</dbReference>